<evidence type="ECO:0000313" key="3">
    <source>
        <dbReference type="Proteomes" id="UP000593566"/>
    </source>
</evidence>
<keyword evidence="3" id="KW-1185">Reference proteome</keyword>
<feature type="region of interest" description="Disordered" evidence="1">
    <location>
        <begin position="444"/>
        <end position="560"/>
    </location>
</feature>
<organism evidence="2 3">
    <name type="scientific">Letharia lupina</name>
    <dbReference type="NCBI Taxonomy" id="560253"/>
    <lineage>
        <taxon>Eukaryota</taxon>
        <taxon>Fungi</taxon>
        <taxon>Dikarya</taxon>
        <taxon>Ascomycota</taxon>
        <taxon>Pezizomycotina</taxon>
        <taxon>Lecanoromycetes</taxon>
        <taxon>OSLEUM clade</taxon>
        <taxon>Lecanoromycetidae</taxon>
        <taxon>Lecanorales</taxon>
        <taxon>Lecanorineae</taxon>
        <taxon>Parmeliaceae</taxon>
        <taxon>Letharia</taxon>
    </lineage>
</organism>
<feature type="compositionally biased region" description="Low complexity" evidence="1">
    <location>
        <begin position="383"/>
        <end position="392"/>
    </location>
</feature>
<dbReference type="RefSeq" id="XP_037154687.1">
    <property type="nucleotide sequence ID" value="XM_037299861.1"/>
</dbReference>
<protein>
    <submittedName>
        <fullName evidence="2">Uncharacterized protein</fullName>
    </submittedName>
</protein>
<feature type="compositionally biased region" description="Basic and acidic residues" evidence="1">
    <location>
        <begin position="989"/>
        <end position="999"/>
    </location>
</feature>
<evidence type="ECO:0000313" key="2">
    <source>
        <dbReference type="EMBL" id="KAF6226134.1"/>
    </source>
</evidence>
<dbReference type="GeneID" id="59337395"/>
<feature type="region of interest" description="Disordered" evidence="1">
    <location>
        <begin position="232"/>
        <end position="308"/>
    </location>
</feature>
<sequence>MPGKDLGVGVDVLPPPNLGSLKGHKSLPRRKIISDDADYGRPIRQERRMGHKSEQISYSSAERIKSWIPEASPIQVIPVVGKPLTPPINFRDDFQSWINDVALRGRDLTRTSDSPGTTPLVQQSPPTPETTPPKVHRTRTAASRSSTRNISDSRTDSFKTARENQSSDDEGQPLDPPFGHPARVEWLRTTGLSKHNDVGLGLGLESEDEGPTPSEITPKHVAKHRDFGIFDGTWDASDEDRHEGGSQEDHSSATSVPYGRRAHRRSRMAEPPTLDSPTLGQEAESSFKKSLSLRQRVEKSRHSLPAASTEKFAGQIPWPVKEDYFDIDTELRDMNNKRLSQTSTASTVVEAMVIQSPPRRRQTLRHTVKMEDMNSSTPPPPSNRNSLNSNERSSLRRRLRRSGSPDQELRKSYASADTPESVDSNPSKARQDLVPAIGFPDRLSSLQSSASGSKHLSRTFSINSRQQSSRPTTAPEESVGYFDVPPRRDRRTMSVVIHPPKSSKSEGKPEKGAEPPLLTQTSSPSVPTSSGVSRTTSVTSAGMGTHYDPPTPADQPHATLYLSDPPDEHNLSVDRNMGEWSAIRPRSTLVTPFSLRSAHSSTPGTLEVNEATAISIYPHTNKSILVIQQMAGGSDSSPREQSAIIAGNANIALPGSITPIIHHQSPPREILNSPLQNPRDAPQPPDLRVIAPTPANGRPSSEATPPMPSTPARTNRFSAPITSIKRAISARRLSESFVSPFARTFSLRGTASTPRRRRTIANHPEPGSKLHPFWRPRGFWDDVDDSDSDEEFGNTGFLTGSRRPSQSIKETTPRRTASLTRRLRGSLHLPHSPQRLRRLSVSSEINQDLYEFVNANNGRDHEESKRDGVLIQPKFHRDTERKIDTTPRRAMSLTRRLTGSLRLPHPARRQRPLSISYPLDHNNNIFVPAIDPEDENRKEDVMPRRTRSLTRRLTGPLRLPHSERRGRTLSISAPLHPDEDESIKPKVSGAEEWKADATPRRTVSLTRRLTGSLRLPHRERRERPLSISAPLHPDEDESIKPKTNGADEWKSDGAPRRTMSLTRRLSRSLHHPARPPRPLSVSAARDQDDYEFIQPNEHHGEEQKAERMPRLGYPVQFVGFQAFAEKIERRREAREEGKREERRRWLTDRIRHVGTDDDAARTEHFKREMGGL</sequence>
<feature type="region of interest" description="Disordered" evidence="1">
    <location>
        <begin position="198"/>
        <end position="218"/>
    </location>
</feature>
<feature type="region of interest" description="Disordered" evidence="1">
    <location>
        <begin position="953"/>
        <end position="1085"/>
    </location>
</feature>
<feature type="region of interest" description="Disordered" evidence="1">
    <location>
        <begin position="108"/>
        <end position="182"/>
    </location>
</feature>
<feature type="compositionally biased region" description="Low complexity" evidence="1">
    <location>
        <begin position="1000"/>
        <end position="1014"/>
    </location>
</feature>
<reference evidence="2 3" key="1">
    <citation type="journal article" date="2020" name="Genomics">
        <title>Complete, high-quality genomes from long-read metagenomic sequencing of two wolf lichen thalli reveals enigmatic genome architecture.</title>
        <authorList>
            <person name="McKenzie S.K."/>
            <person name="Walston R.F."/>
            <person name="Allen J.L."/>
        </authorList>
    </citation>
    <scope>NUCLEOTIDE SEQUENCE [LARGE SCALE GENOMIC DNA]</scope>
    <source>
        <strain evidence="2">WasteWater1</strain>
    </source>
</reference>
<feature type="compositionally biased region" description="Polar residues" evidence="1">
    <location>
        <begin position="111"/>
        <end position="124"/>
    </location>
</feature>
<feature type="compositionally biased region" description="Basic and acidic residues" evidence="1">
    <location>
        <begin position="1045"/>
        <end position="1055"/>
    </location>
</feature>
<dbReference type="Proteomes" id="UP000593566">
    <property type="component" value="Unassembled WGS sequence"/>
</dbReference>
<feature type="region of interest" description="Disordered" evidence="1">
    <location>
        <begin position="790"/>
        <end position="818"/>
    </location>
</feature>
<accession>A0A8H6CMU2</accession>
<feature type="compositionally biased region" description="Low complexity" evidence="1">
    <location>
        <begin position="514"/>
        <end position="540"/>
    </location>
</feature>
<feature type="compositionally biased region" description="Low complexity" evidence="1">
    <location>
        <begin position="444"/>
        <end position="454"/>
    </location>
</feature>
<feature type="compositionally biased region" description="Polar residues" evidence="1">
    <location>
        <begin position="796"/>
        <end position="818"/>
    </location>
</feature>
<feature type="compositionally biased region" description="Basic and acidic residues" evidence="1">
    <location>
        <begin position="503"/>
        <end position="513"/>
    </location>
</feature>
<feature type="compositionally biased region" description="Polar residues" evidence="1">
    <location>
        <begin position="458"/>
        <end position="472"/>
    </location>
</feature>
<name>A0A8H6CMU2_9LECA</name>
<gene>
    <name evidence="2" type="ORF">HO133_009000</name>
</gene>
<proteinExistence type="predicted"/>
<feature type="compositionally biased region" description="Basic and acidic residues" evidence="1">
    <location>
        <begin position="239"/>
        <end position="251"/>
    </location>
</feature>
<dbReference type="EMBL" id="JACCJB010000006">
    <property type="protein sequence ID" value="KAF6226134.1"/>
    <property type="molecule type" value="Genomic_DNA"/>
</dbReference>
<feature type="compositionally biased region" description="Basic residues" evidence="1">
    <location>
        <begin position="1064"/>
        <end position="1074"/>
    </location>
</feature>
<feature type="region of interest" description="Disordered" evidence="1">
    <location>
        <begin position="370"/>
        <end position="429"/>
    </location>
</feature>
<dbReference type="AlphaFoldDB" id="A0A8H6CMU2"/>
<feature type="region of interest" description="Disordered" evidence="1">
    <location>
        <begin position="1"/>
        <end position="25"/>
    </location>
</feature>
<feature type="compositionally biased region" description="Basic and acidic residues" evidence="1">
    <location>
        <begin position="151"/>
        <end position="162"/>
    </location>
</feature>
<evidence type="ECO:0000256" key="1">
    <source>
        <dbReference type="SAM" id="MobiDB-lite"/>
    </source>
</evidence>
<feature type="region of interest" description="Disordered" evidence="1">
    <location>
        <begin position="664"/>
        <end position="716"/>
    </location>
</feature>
<comment type="caution">
    <text evidence="2">The sequence shown here is derived from an EMBL/GenBank/DDBJ whole genome shotgun (WGS) entry which is preliminary data.</text>
</comment>
<feature type="region of interest" description="Disordered" evidence="1">
    <location>
        <begin position="749"/>
        <end position="770"/>
    </location>
</feature>